<proteinExistence type="predicted"/>
<accession>A0A6A7Y206</accession>
<dbReference type="PANTHER" id="PTHR30055:SF234">
    <property type="entry name" value="HTH-TYPE TRANSCRIPTIONAL REGULATOR BETI"/>
    <property type="match status" value="1"/>
</dbReference>
<dbReference type="PRINTS" id="PR00455">
    <property type="entry name" value="HTHTETR"/>
</dbReference>
<protein>
    <submittedName>
        <fullName evidence="6">Helix-turn-helix transcriptional regulator</fullName>
    </submittedName>
</protein>
<reference evidence="6 7" key="1">
    <citation type="submission" date="2019-09" db="EMBL/GenBank/DDBJ databases">
        <title>Segnochrobactrum spirostomi gen. nov., sp. nov., isolated from the ciliate Spirostomum cf. yagiui and description of a novel family, Segnochrobactraceae fam. nov. within the order Rhizobiales of the class Alphaproteobacteria.</title>
        <authorList>
            <person name="Akter S."/>
            <person name="Shazib S.U.A."/>
            <person name="Shin M.K."/>
        </authorList>
    </citation>
    <scope>NUCLEOTIDE SEQUENCE [LARGE SCALE GENOMIC DNA]</scope>
    <source>
        <strain evidence="6 7">Sp-1</strain>
    </source>
</reference>
<keyword evidence="2 4" id="KW-0238">DNA-binding</keyword>
<dbReference type="Proteomes" id="UP000332515">
    <property type="component" value="Unassembled WGS sequence"/>
</dbReference>
<evidence type="ECO:0000256" key="2">
    <source>
        <dbReference type="ARBA" id="ARBA00023125"/>
    </source>
</evidence>
<dbReference type="InterPro" id="IPR001647">
    <property type="entry name" value="HTH_TetR"/>
</dbReference>
<dbReference type="AlphaFoldDB" id="A0A6A7Y206"/>
<dbReference type="GO" id="GO:0000976">
    <property type="term" value="F:transcription cis-regulatory region binding"/>
    <property type="evidence" value="ECO:0007669"/>
    <property type="project" value="TreeGrafter"/>
</dbReference>
<dbReference type="SUPFAM" id="SSF48498">
    <property type="entry name" value="Tetracyclin repressor-like, C-terminal domain"/>
    <property type="match status" value="1"/>
</dbReference>
<dbReference type="FunFam" id="1.10.10.60:FF:000141">
    <property type="entry name" value="TetR family transcriptional regulator"/>
    <property type="match status" value="1"/>
</dbReference>
<dbReference type="InterPro" id="IPR050109">
    <property type="entry name" value="HTH-type_TetR-like_transc_reg"/>
</dbReference>
<comment type="caution">
    <text evidence="6">The sequence shown here is derived from an EMBL/GenBank/DDBJ whole genome shotgun (WGS) entry which is preliminary data.</text>
</comment>
<evidence type="ECO:0000313" key="7">
    <source>
        <dbReference type="Proteomes" id="UP000332515"/>
    </source>
</evidence>
<evidence type="ECO:0000256" key="4">
    <source>
        <dbReference type="PROSITE-ProRule" id="PRU00335"/>
    </source>
</evidence>
<keyword evidence="7" id="KW-1185">Reference proteome</keyword>
<evidence type="ECO:0000256" key="3">
    <source>
        <dbReference type="ARBA" id="ARBA00023163"/>
    </source>
</evidence>
<dbReference type="Pfam" id="PF00440">
    <property type="entry name" value="TetR_N"/>
    <property type="match status" value="1"/>
</dbReference>
<organism evidence="6 7">
    <name type="scientific">Segnochrobactrum spirostomi</name>
    <dbReference type="NCBI Taxonomy" id="2608987"/>
    <lineage>
        <taxon>Bacteria</taxon>
        <taxon>Pseudomonadati</taxon>
        <taxon>Pseudomonadota</taxon>
        <taxon>Alphaproteobacteria</taxon>
        <taxon>Hyphomicrobiales</taxon>
        <taxon>Segnochrobactraceae</taxon>
        <taxon>Segnochrobactrum</taxon>
    </lineage>
</organism>
<evidence type="ECO:0000313" key="6">
    <source>
        <dbReference type="EMBL" id="MQT12398.1"/>
    </source>
</evidence>
<evidence type="ECO:0000256" key="1">
    <source>
        <dbReference type="ARBA" id="ARBA00023015"/>
    </source>
</evidence>
<evidence type="ECO:0000259" key="5">
    <source>
        <dbReference type="PROSITE" id="PS50977"/>
    </source>
</evidence>
<dbReference type="SUPFAM" id="SSF46689">
    <property type="entry name" value="Homeodomain-like"/>
    <property type="match status" value="1"/>
</dbReference>
<gene>
    <name evidence="6" type="ORF">F0357_06905</name>
</gene>
<dbReference type="Gene3D" id="1.10.357.10">
    <property type="entry name" value="Tetracycline Repressor, domain 2"/>
    <property type="match status" value="1"/>
</dbReference>
<dbReference type="PANTHER" id="PTHR30055">
    <property type="entry name" value="HTH-TYPE TRANSCRIPTIONAL REGULATOR RUTR"/>
    <property type="match status" value="1"/>
</dbReference>
<dbReference type="InterPro" id="IPR009057">
    <property type="entry name" value="Homeodomain-like_sf"/>
</dbReference>
<dbReference type="GO" id="GO:0003700">
    <property type="term" value="F:DNA-binding transcription factor activity"/>
    <property type="evidence" value="ECO:0007669"/>
    <property type="project" value="TreeGrafter"/>
</dbReference>
<dbReference type="InterPro" id="IPR036271">
    <property type="entry name" value="Tet_transcr_reg_TetR-rel_C_sf"/>
</dbReference>
<dbReference type="Pfam" id="PF14246">
    <property type="entry name" value="TetR_C_7"/>
    <property type="match status" value="1"/>
</dbReference>
<sequence>MGTRHRDRMDQNSANLAYAEAAYDAGIIPRRRIGRPPRGGSQIVTDTIIAVATRLFLTEGYASTNMDAVANRSGSSKRTLYARFPSKAALFEAVVRTFVKTKVREVKIALLMEGTLEEILVAAGERILRSTLDPDGIALHRVIIAEAPRFPDLARIIEESAQPAVDFMHEIFRGAKARGEIACTAEIDPLVRMFASIVHCRPLQDALLGADPAVIAAQAERDIRNAVKLLLDGCRPAR</sequence>
<feature type="DNA-binding region" description="H-T-H motif" evidence="4">
    <location>
        <begin position="65"/>
        <end position="84"/>
    </location>
</feature>
<keyword evidence="1" id="KW-0805">Transcription regulation</keyword>
<feature type="domain" description="HTH tetR-type" evidence="5">
    <location>
        <begin position="42"/>
        <end position="102"/>
    </location>
</feature>
<dbReference type="PROSITE" id="PS50977">
    <property type="entry name" value="HTH_TETR_2"/>
    <property type="match status" value="1"/>
</dbReference>
<keyword evidence="3" id="KW-0804">Transcription</keyword>
<dbReference type="InterPro" id="IPR039536">
    <property type="entry name" value="TetR_C_Proteobacteria"/>
</dbReference>
<dbReference type="EMBL" id="VWNA01000001">
    <property type="protein sequence ID" value="MQT12398.1"/>
    <property type="molecule type" value="Genomic_DNA"/>
</dbReference>
<name>A0A6A7Y206_9HYPH</name>